<evidence type="ECO:0000313" key="7">
    <source>
        <dbReference type="Proteomes" id="UP000319213"/>
    </source>
</evidence>
<comment type="cofactor">
    <cofactor evidence="1">
        <name>Zn(2+)</name>
        <dbReference type="ChEBI" id="CHEBI:29105"/>
    </cofactor>
</comment>
<evidence type="ECO:0000256" key="4">
    <source>
        <dbReference type="ARBA" id="ARBA00022833"/>
    </source>
</evidence>
<organism evidence="6 7">
    <name type="scientific">Thermopolyspora flexuosa</name>
    <dbReference type="NCBI Taxonomy" id="103836"/>
    <lineage>
        <taxon>Bacteria</taxon>
        <taxon>Bacillati</taxon>
        <taxon>Actinomycetota</taxon>
        <taxon>Actinomycetes</taxon>
        <taxon>Streptosporangiales</taxon>
        <taxon>Streptosporangiaceae</taxon>
        <taxon>Thermopolyspora</taxon>
    </lineage>
</organism>
<dbReference type="GO" id="GO:0046872">
    <property type="term" value="F:metal ion binding"/>
    <property type="evidence" value="ECO:0007669"/>
    <property type="project" value="UniProtKB-KW"/>
</dbReference>
<accession>A0A543IX66</accession>
<evidence type="ECO:0000256" key="2">
    <source>
        <dbReference type="ARBA" id="ARBA00022723"/>
    </source>
</evidence>
<dbReference type="NCBIfam" id="TIGR03964">
    <property type="entry name" value="mycofact_creat"/>
    <property type="match status" value="1"/>
</dbReference>
<reference evidence="6 7" key="1">
    <citation type="submission" date="2019-06" db="EMBL/GenBank/DDBJ databases">
        <title>Sequencing the genomes of 1000 actinobacteria strains.</title>
        <authorList>
            <person name="Klenk H.-P."/>
        </authorList>
    </citation>
    <scope>NUCLEOTIDE SEQUENCE [LARGE SCALE GENOMIC DNA]</scope>
    <source>
        <strain evidence="6 7">DSM 43186</strain>
    </source>
</reference>
<sequence>MTRLADLTWPEAEGMAGRTLAVPVGSTEQHGPHLPLSTDTDVAAALAAELARRRPDVVVAPALPYGASGEHADFPGTLSIGHEALELVLIELGRSASLSFRAMLLVVGHGGNALAVSRAVRRLRYEGRRVLAWSPKWRGDWHAGRTETSVQLALGPERVRADRAEAGAAGDLAELMPALRERGVRAVSPNGVLGDPAGASAEQGRELLRAAADDLEAAVAAWIAEMA</sequence>
<keyword evidence="3 6" id="KW-0378">Hydrolase</keyword>
<dbReference type="AlphaFoldDB" id="A0A543IX66"/>
<protein>
    <submittedName>
        <fullName evidence="6">Creatinine amidohydrolase</fullName>
    </submittedName>
</protein>
<evidence type="ECO:0000313" key="6">
    <source>
        <dbReference type="EMBL" id="TQM75166.1"/>
    </source>
</evidence>
<dbReference type="OrthoDB" id="9801445at2"/>
<dbReference type="InterPro" id="IPR023871">
    <property type="entry name" value="MftE"/>
</dbReference>
<dbReference type="GO" id="GO:0009231">
    <property type="term" value="P:riboflavin biosynthetic process"/>
    <property type="evidence" value="ECO:0007669"/>
    <property type="project" value="TreeGrafter"/>
</dbReference>
<evidence type="ECO:0000256" key="3">
    <source>
        <dbReference type="ARBA" id="ARBA00022801"/>
    </source>
</evidence>
<dbReference type="Proteomes" id="UP000319213">
    <property type="component" value="Unassembled WGS sequence"/>
</dbReference>
<keyword evidence="4" id="KW-0862">Zinc</keyword>
<evidence type="ECO:0000256" key="1">
    <source>
        <dbReference type="ARBA" id="ARBA00001947"/>
    </source>
</evidence>
<dbReference type="RefSeq" id="WP_142259231.1">
    <property type="nucleotide sequence ID" value="NZ_BMPV01000007.1"/>
</dbReference>
<dbReference type="PANTHER" id="PTHR35005">
    <property type="entry name" value="3-DEHYDRO-SCYLLO-INOSOSE HYDROLASE"/>
    <property type="match status" value="1"/>
</dbReference>
<dbReference type="InterPro" id="IPR024087">
    <property type="entry name" value="Creatininase-like_sf"/>
</dbReference>
<dbReference type="GO" id="GO:0016811">
    <property type="term" value="F:hydrolase activity, acting on carbon-nitrogen (but not peptide) bonds, in linear amides"/>
    <property type="evidence" value="ECO:0007669"/>
    <property type="project" value="TreeGrafter"/>
</dbReference>
<dbReference type="PANTHER" id="PTHR35005:SF1">
    <property type="entry name" value="2-AMINO-5-FORMYLAMINO-6-RIBOSYLAMINOPYRIMIDIN-4(3H)-ONE 5'-MONOPHOSPHATE DEFORMYLASE"/>
    <property type="match status" value="1"/>
</dbReference>
<evidence type="ECO:0000256" key="5">
    <source>
        <dbReference type="ARBA" id="ARBA00024029"/>
    </source>
</evidence>
<name>A0A543IX66_9ACTN</name>
<dbReference type="SUPFAM" id="SSF102215">
    <property type="entry name" value="Creatininase"/>
    <property type="match status" value="1"/>
</dbReference>
<dbReference type="InterPro" id="IPR003785">
    <property type="entry name" value="Creatininase/forma_Hydrolase"/>
</dbReference>
<gene>
    <name evidence="6" type="ORF">FHX40_1867</name>
</gene>
<keyword evidence="2" id="KW-0479">Metal-binding</keyword>
<comment type="caution">
    <text evidence="6">The sequence shown here is derived from an EMBL/GenBank/DDBJ whole genome shotgun (WGS) entry which is preliminary data.</text>
</comment>
<keyword evidence="7" id="KW-1185">Reference proteome</keyword>
<dbReference type="Pfam" id="PF02633">
    <property type="entry name" value="Creatininase"/>
    <property type="match status" value="1"/>
</dbReference>
<proteinExistence type="inferred from homology"/>
<dbReference type="Gene3D" id="3.40.50.10310">
    <property type="entry name" value="Creatininase"/>
    <property type="match status" value="1"/>
</dbReference>
<comment type="similarity">
    <text evidence="5">Belongs to the creatininase superfamily.</text>
</comment>
<dbReference type="EMBL" id="VFPQ01000001">
    <property type="protein sequence ID" value="TQM75166.1"/>
    <property type="molecule type" value="Genomic_DNA"/>
</dbReference>